<proteinExistence type="predicted"/>
<organism evidence="3 4">
    <name type="scientific">Desulfosarcina widdelii</name>
    <dbReference type="NCBI Taxonomy" id="947919"/>
    <lineage>
        <taxon>Bacteria</taxon>
        <taxon>Pseudomonadati</taxon>
        <taxon>Thermodesulfobacteriota</taxon>
        <taxon>Desulfobacteria</taxon>
        <taxon>Desulfobacterales</taxon>
        <taxon>Desulfosarcinaceae</taxon>
        <taxon>Desulfosarcina</taxon>
    </lineage>
</organism>
<dbReference type="Proteomes" id="UP000427769">
    <property type="component" value="Chromosome"/>
</dbReference>
<dbReference type="AlphaFoldDB" id="A0A5K7Z3Y2"/>
<dbReference type="Gene3D" id="2.40.160.20">
    <property type="match status" value="1"/>
</dbReference>
<dbReference type="InterPro" id="IPR027385">
    <property type="entry name" value="Beta-barrel_OMP"/>
</dbReference>
<sequence length="205" mass="22876">MVNREMRPFLAILLFVVVTLFFAGSVQAEEKQYYVGIGGSYMFPNFDYEDVVDWDSYAWGINAKFGYRLARTLYLQMDVDYVLPIDGVLKSDDSVGGDVEILTGIVSLKGYFPRFTMIKPYVIAGAGIMHYNVDYNDEAYAVADANGFQLPDDEETSLCFKVGGGVDFLIHDSVSFGIEGNYTGGMEEVDEVEYITIGAGFNVYF</sequence>
<protein>
    <recommendedName>
        <fullName evidence="2">Outer membrane protein beta-barrel domain-containing protein</fullName>
    </recommendedName>
</protein>
<dbReference type="EMBL" id="AP021875">
    <property type="protein sequence ID" value="BBO74959.1"/>
    <property type="molecule type" value="Genomic_DNA"/>
</dbReference>
<evidence type="ECO:0000259" key="2">
    <source>
        <dbReference type="Pfam" id="PF13505"/>
    </source>
</evidence>
<accession>A0A5K7Z3Y2</accession>
<keyword evidence="4" id="KW-1185">Reference proteome</keyword>
<evidence type="ECO:0000313" key="4">
    <source>
        <dbReference type="Proteomes" id="UP000427769"/>
    </source>
</evidence>
<dbReference type="InterPro" id="IPR011250">
    <property type="entry name" value="OMP/PagP_B-barrel"/>
</dbReference>
<evidence type="ECO:0000313" key="3">
    <source>
        <dbReference type="EMBL" id="BBO74959.1"/>
    </source>
</evidence>
<name>A0A5K7Z3Y2_9BACT</name>
<dbReference type="RefSeq" id="WP_155303927.1">
    <property type="nucleotide sequence ID" value="NZ_AP021875.1"/>
</dbReference>
<dbReference type="Pfam" id="PF13505">
    <property type="entry name" value="OMP_b-brl"/>
    <property type="match status" value="1"/>
</dbReference>
<dbReference type="KEGG" id="dwd:DSCW_23760"/>
<keyword evidence="1" id="KW-0732">Signal</keyword>
<evidence type="ECO:0000256" key="1">
    <source>
        <dbReference type="ARBA" id="ARBA00022729"/>
    </source>
</evidence>
<feature type="domain" description="Outer membrane protein beta-barrel" evidence="2">
    <location>
        <begin position="16"/>
        <end position="205"/>
    </location>
</feature>
<gene>
    <name evidence="3" type="ORF">DSCW_23760</name>
</gene>
<dbReference type="SUPFAM" id="SSF56925">
    <property type="entry name" value="OMPA-like"/>
    <property type="match status" value="1"/>
</dbReference>
<reference evidence="3 4" key="1">
    <citation type="submission" date="2019-11" db="EMBL/GenBank/DDBJ databases">
        <title>Comparative genomics of hydrocarbon-degrading Desulfosarcina strains.</title>
        <authorList>
            <person name="Watanabe M."/>
            <person name="Kojima H."/>
            <person name="Fukui M."/>
        </authorList>
    </citation>
    <scope>NUCLEOTIDE SEQUENCE [LARGE SCALE GENOMIC DNA]</scope>
    <source>
        <strain evidence="3 4">PP31</strain>
    </source>
</reference>